<feature type="transmembrane region" description="Helical" evidence="8">
    <location>
        <begin position="90"/>
        <end position="107"/>
    </location>
</feature>
<feature type="transmembrane region" description="Helical" evidence="8">
    <location>
        <begin position="57"/>
        <end position="78"/>
    </location>
</feature>
<protein>
    <submittedName>
        <fullName evidence="9">MFS transporter</fullName>
    </submittedName>
</protein>
<evidence type="ECO:0000256" key="1">
    <source>
        <dbReference type="ARBA" id="ARBA00004429"/>
    </source>
</evidence>
<feature type="transmembrane region" description="Helical" evidence="8">
    <location>
        <begin position="176"/>
        <end position="202"/>
    </location>
</feature>
<evidence type="ECO:0000256" key="7">
    <source>
        <dbReference type="SAM" id="MobiDB-lite"/>
    </source>
</evidence>
<evidence type="ECO:0000256" key="8">
    <source>
        <dbReference type="SAM" id="Phobius"/>
    </source>
</evidence>
<dbReference type="InterPro" id="IPR036259">
    <property type="entry name" value="MFS_trans_sf"/>
</dbReference>
<evidence type="ECO:0000256" key="6">
    <source>
        <dbReference type="ARBA" id="ARBA00023136"/>
    </source>
</evidence>
<keyword evidence="3" id="KW-1003">Cell membrane</keyword>
<keyword evidence="2" id="KW-0813">Transport</keyword>
<gene>
    <name evidence="9" type="ORF">GCM10011509_04840</name>
</gene>
<feature type="region of interest" description="Disordered" evidence="7">
    <location>
        <begin position="211"/>
        <end position="240"/>
    </location>
</feature>
<feature type="transmembrane region" description="Helical" evidence="8">
    <location>
        <begin position="270"/>
        <end position="289"/>
    </location>
</feature>
<dbReference type="SUPFAM" id="SSF103473">
    <property type="entry name" value="MFS general substrate transporter"/>
    <property type="match status" value="1"/>
</dbReference>
<proteinExistence type="predicted"/>
<keyword evidence="10" id="KW-1185">Reference proteome</keyword>
<comment type="caution">
    <text evidence="9">The sequence shown here is derived from an EMBL/GenBank/DDBJ whole genome shotgun (WGS) entry which is preliminary data.</text>
</comment>
<feature type="transmembrane region" description="Helical" evidence="8">
    <location>
        <begin position="144"/>
        <end position="164"/>
    </location>
</feature>
<accession>A0ABQ2F4A9</accession>
<feature type="transmembrane region" description="Helical" evidence="8">
    <location>
        <begin position="28"/>
        <end position="51"/>
    </location>
</feature>
<feature type="transmembrane region" description="Helical" evidence="8">
    <location>
        <begin position="301"/>
        <end position="321"/>
    </location>
</feature>
<evidence type="ECO:0000256" key="2">
    <source>
        <dbReference type="ARBA" id="ARBA00022448"/>
    </source>
</evidence>
<dbReference type="Gene3D" id="1.20.1250.20">
    <property type="entry name" value="MFS general substrate transporter like domains"/>
    <property type="match status" value="1"/>
</dbReference>
<feature type="transmembrane region" description="Helical" evidence="8">
    <location>
        <begin position="113"/>
        <end position="132"/>
    </location>
</feature>
<dbReference type="InterPro" id="IPR010290">
    <property type="entry name" value="TM_effector"/>
</dbReference>
<dbReference type="PANTHER" id="PTHR23513:SF9">
    <property type="entry name" value="ENTEROBACTIN EXPORTER ENTS"/>
    <property type="match status" value="1"/>
</dbReference>
<evidence type="ECO:0000256" key="3">
    <source>
        <dbReference type="ARBA" id="ARBA00022475"/>
    </source>
</evidence>
<name>A0ABQ2F4A9_9MICO</name>
<comment type="subcellular location">
    <subcellularLocation>
        <location evidence="1">Cell inner membrane</location>
        <topology evidence="1">Multi-pass membrane protein</topology>
    </subcellularLocation>
</comment>
<keyword evidence="5 8" id="KW-1133">Transmembrane helix</keyword>
<evidence type="ECO:0000256" key="5">
    <source>
        <dbReference type="ARBA" id="ARBA00022989"/>
    </source>
</evidence>
<organism evidence="9 10">
    <name type="scientific">Ornithinimicrobium pekingense</name>
    <dbReference type="NCBI Taxonomy" id="384677"/>
    <lineage>
        <taxon>Bacteria</taxon>
        <taxon>Bacillati</taxon>
        <taxon>Actinomycetota</taxon>
        <taxon>Actinomycetes</taxon>
        <taxon>Micrococcales</taxon>
        <taxon>Ornithinimicrobiaceae</taxon>
        <taxon>Ornithinimicrobium</taxon>
    </lineage>
</organism>
<keyword evidence="4 8" id="KW-0812">Transmembrane</keyword>
<evidence type="ECO:0000256" key="4">
    <source>
        <dbReference type="ARBA" id="ARBA00022692"/>
    </source>
</evidence>
<evidence type="ECO:0000313" key="10">
    <source>
        <dbReference type="Proteomes" id="UP000662111"/>
    </source>
</evidence>
<feature type="transmembrane region" description="Helical" evidence="8">
    <location>
        <begin position="414"/>
        <end position="437"/>
    </location>
</feature>
<dbReference type="PANTHER" id="PTHR23513">
    <property type="entry name" value="INTEGRAL MEMBRANE EFFLUX PROTEIN-RELATED"/>
    <property type="match status" value="1"/>
</dbReference>
<dbReference type="EMBL" id="BMLB01000001">
    <property type="protein sequence ID" value="GGK59612.1"/>
    <property type="molecule type" value="Genomic_DNA"/>
</dbReference>
<keyword evidence="6 8" id="KW-0472">Membrane</keyword>
<dbReference type="CDD" id="cd06173">
    <property type="entry name" value="MFS_MefA_like"/>
    <property type="match status" value="1"/>
</dbReference>
<evidence type="ECO:0000313" key="9">
    <source>
        <dbReference type="EMBL" id="GGK59612.1"/>
    </source>
</evidence>
<sequence>MPGQPVRRLRRGLLDPRPLRVSTDFRRLWASGLVSGLAAQMSVVAVLFQVWDLTRSPVWVGTIGLVQAVPMIVLGLLGGAVADALDRRDVVVRTTALQALVAAGLAVQAALDVGSLALVLGLVALQSGAAALGAPARRTFVKRLLPAHLLAAGVALHMIGFQAAMMAGPALGGLTIAAAGIGACYALNAASFLVALWAAYLLPPMPPEGARGAAGQEDRMAADAAEGGGDKPTGAPQPRRRLRHRVRAVLASLADGIRLTVRRPVLRGSFAVDLAATLLAFPVALFPMINELRFGGDPTTLGLFLSAVAVGGLLAGVASGLVTRSAHLGWIQLGAAVVWGAALAGFGLAGPLWLALTFLAVAGAADTTSVTSRAAMVQLDTEDRMLGRVSSVEHVIGIAGPDLGNFRAGVVAGLWSPAVAAFSGGVLCVVAVVAVGLTHPQLARFRVQGQRP</sequence>
<dbReference type="Proteomes" id="UP000662111">
    <property type="component" value="Unassembled WGS sequence"/>
</dbReference>
<reference evidence="10" key="1">
    <citation type="journal article" date="2019" name="Int. J. Syst. Evol. Microbiol.">
        <title>The Global Catalogue of Microorganisms (GCM) 10K type strain sequencing project: providing services to taxonomists for standard genome sequencing and annotation.</title>
        <authorList>
            <consortium name="The Broad Institute Genomics Platform"/>
            <consortium name="The Broad Institute Genome Sequencing Center for Infectious Disease"/>
            <person name="Wu L."/>
            <person name="Ma J."/>
        </authorList>
    </citation>
    <scope>NUCLEOTIDE SEQUENCE [LARGE SCALE GENOMIC DNA]</scope>
    <source>
        <strain evidence="10">CGMCC 1.5362</strain>
    </source>
</reference>
<dbReference type="Pfam" id="PF05977">
    <property type="entry name" value="MFS_3"/>
    <property type="match status" value="2"/>
</dbReference>
<feature type="transmembrane region" description="Helical" evidence="8">
    <location>
        <begin position="333"/>
        <end position="356"/>
    </location>
</feature>